<dbReference type="PANTHER" id="PTHR14273">
    <property type="entry name" value="LYR MOTIF-CONTAINING PROTEIN 1"/>
    <property type="match status" value="1"/>
</dbReference>
<dbReference type="AlphaFoldDB" id="A0A183FQH0"/>
<proteinExistence type="inferred from homology"/>
<reference evidence="5" key="2">
    <citation type="submission" date="2019-09" db="UniProtKB">
        <authorList>
            <consortium name="WormBaseParasite"/>
        </authorList>
    </citation>
    <scope>IDENTIFICATION</scope>
</reference>
<dbReference type="OrthoDB" id="275715at2759"/>
<organism evidence="4 5">
    <name type="scientific">Heligmosomoides polygyrus</name>
    <name type="common">Parasitic roundworm</name>
    <dbReference type="NCBI Taxonomy" id="6339"/>
    <lineage>
        <taxon>Eukaryota</taxon>
        <taxon>Metazoa</taxon>
        <taxon>Ecdysozoa</taxon>
        <taxon>Nematoda</taxon>
        <taxon>Chromadorea</taxon>
        <taxon>Rhabditida</taxon>
        <taxon>Rhabditina</taxon>
        <taxon>Rhabditomorpha</taxon>
        <taxon>Strongyloidea</taxon>
        <taxon>Heligmosomidae</taxon>
        <taxon>Heligmosomoides</taxon>
    </lineage>
</organism>
<dbReference type="InterPro" id="IPR045294">
    <property type="entry name" value="Complex1_LYR_LYRM1"/>
</dbReference>
<accession>A0A183FQH0</accession>
<dbReference type="GO" id="GO:0005739">
    <property type="term" value="C:mitochondrion"/>
    <property type="evidence" value="ECO:0007669"/>
    <property type="project" value="TreeGrafter"/>
</dbReference>
<keyword evidence="4" id="KW-1185">Reference proteome</keyword>
<evidence type="ECO:0000313" key="4">
    <source>
        <dbReference type="Proteomes" id="UP000050761"/>
    </source>
</evidence>
<evidence type="ECO:0000256" key="1">
    <source>
        <dbReference type="ARBA" id="ARBA00009508"/>
    </source>
</evidence>
<dbReference type="WBParaSite" id="HPBE_0000998201-mRNA-1">
    <property type="protein sequence ID" value="HPBE_0000998201-mRNA-1"/>
    <property type="gene ID" value="HPBE_0000998201"/>
</dbReference>
<dbReference type="Pfam" id="PF05347">
    <property type="entry name" value="Complex1_LYR"/>
    <property type="match status" value="1"/>
</dbReference>
<gene>
    <name evidence="3" type="ORF">HPBE_LOCUS9983</name>
</gene>
<reference evidence="3 4" key="1">
    <citation type="submission" date="2018-11" db="EMBL/GenBank/DDBJ databases">
        <authorList>
            <consortium name="Pathogen Informatics"/>
        </authorList>
    </citation>
    <scope>NUCLEOTIDE SEQUENCE [LARGE SCALE GENOMIC DNA]</scope>
</reference>
<dbReference type="InterPro" id="IPR008011">
    <property type="entry name" value="Complex1_LYR_dom"/>
</dbReference>
<dbReference type="PANTHER" id="PTHR14273:SF0">
    <property type="entry name" value="LYR MOTIF-CONTAINING PROTEIN 1"/>
    <property type="match status" value="1"/>
</dbReference>
<dbReference type="Proteomes" id="UP000050761">
    <property type="component" value="Unassembled WGS sequence"/>
</dbReference>
<feature type="domain" description="Complex 1 LYR protein" evidence="2">
    <location>
        <begin position="12"/>
        <end position="56"/>
    </location>
</feature>
<name>A0A183FQH0_HELPZ</name>
<dbReference type="EMBL" id="UZAH01026613">
    <property type="protein sequence ID" value="VDO83122.1"/>
    <property type="molecule type" value="Genomic_DNA"/>
</dbReference>
<comment type="similarity">
    <text evidence="1">Belongs to the complex I LYR family.</text>
</comment>
<protein>
    <submittedName>
        <fullName evidence="5">Complex1_LYR_dom domain-containing protein</fullName>
    </submittedName>
</protein>
<sequence>MPAAVAAVSRNRVLALYKDILKLARNWKARDAQRSLIERTDILTEAKETFREHKNVGCLILEGEKRLAQAQHYGIPYARPNYVRPQTAYSALMDMIDASLMATCRKTLEQGLLGKGFDLP</sequence>
<dbReference type="InterPro" id="IPR040330">
    <property type="entry name" value="LYRM1"/>
</dbReference>
<evidence type="ECO:0000259" key="2">
    <source>
        <dbReference type="Pfam" id="PF05347"/>
    </source>
</evidence>
<accession>A0A3P8CG17</accession>
<evidence type="ECO:0000313" key="3">
    <source>
        <dbReference type="EMBL" id="VDO83122.1"/>
    </source>
</evidence>
<dbReference type="CDD" id="cd20261">
    <property type="entry name" value="Complex1_LYR_LYRM1"/>
    <property type="match status" value="1"/>
</dbReference>
<evidence type="ECO:0000313" key="5">
    <source>
        <dbReference type="WBParaSite" id="HPBE_0000998201-mRNA-1"/>
    </source>
</evidence>